<gene>
    <name evidence="3" type="ORF">KIPB_011775</name>
</gene>
<evidence type="ECO:0008006" key="5">
    <source>
        <dbReference type="Google" id="ProtNLM"/>
    </source>
</evidence>
<feature type="region of interest" description="Disordered" evidence="1">
    <location>
        <begin position="288"/>
        <end position="315"/>
    </location>
</feature>
<dbReference type="InterPro" id="IPR029058">
    <property type="entry name" value="AB_hydrolase_fold"/>
</dbReference>
<evidence type="ECO:0000313" key="4">
    <source>
        <dbReference type="Proteomes" id="UP000265618"/>
    </source>
</evidence>
<keyword evidence="4" id="KW-1185">Reference proteome</keyword>
<dbReference type="EMBL" id="BDIP01004937">
    <property type="protein sequence ID" value="GIQ89336.1"/>
    <property type="molecule type" value="Genomic_DNA"/>
</dbReference>
<reference evidence="3 4" key="1">
    <citation type="journal article" date="2018" name="PLoS ONE">
        <title>The draft genome of Kipferlia bialata reveals reductive genome evolution in fornicate parasites.</title>
        <authorList>
            <person name="Tanifuji G."/>
            <person name="Takabayashi S."/>
            <person name="Kume K."/>
            <person name="Takagi M."/>
            <person name="Nakayama T."/>
            <person name="Kamikawa R."/>
            <person name="Inagaki Y."/>
            <person name="Hashimoto T."/>
        </authorList>
    </citation>
    <scope>NUCLEOTIDE SEQUENCE [LARGE SCALE GENOMIC DNA]</scope>
    <source>
        <strain evidence="3">NY0173</strain>
    </source>
</reference>
<dbReference type="OrthoDB" id="190201at2759"/>
<proteinExistence type="predicted"/>
<evidence type="ECO:0000256" key="2">
    <source>
        <dbReference type="SAM" id="Phobius"/>
    </source>
</evidence>
<evidence type="ECO:0000256" key="1">
    <source>
        <dbReference type="SAM" id="MobiDB-lite"/>
    </source>
</evidence>
<organism evidence="3 4">
    <name type="scientific">Kipferlia bialata</name>
    <dbReference type="NCBI Taxonomy" id="797122"/>
    <lineage>
        <taxon>Eukaryota</taxon>
        <taxon>Metamonada</taxon>
        <taxon>Carpediemonas-like organisms</taxon>
        <taxon>Kipferlia</taxon>
    </lineage>
</organism>
<name>A0A9K3GP29_9EUKA</name>
<evidence type="ECO:0000313" key="3">
    <source>
        <dbReference type="EMBL" id="GIQ89336.1"/>
    </source>
</evidence>
<protein>
    <recommendedName>
        <fullName evidence="5">AB hydrolase-1 domain-containing protein</fullName>
    </recommendedName>
</protein>
<keyword evidence="2" id="KW-1133">Transmembrane helix</keyword>
<feature type="transmembrane region" description="Helical" evidence="2">
    <location>
        <begin position="255"/>
        <end position="273"/>
    </location>
</feature>
<keyword evidence="2" id="KW-0812">Transmembrane</keyword>
<dbReference type="Proteomes" id="UP000265618">
    <property type="component" value="Unassembled WGS sequence"/>
</dbReference>
<dbReference type="AlphaFoldDB" id="A0A9K3GP29"/>
<comment type="caution">
    <text evidence="3">The sequence shown here is derived from an EMBL/GenBank/DDBJ whole genome shotgun (WGS) entry which is preliminary data.</text>
</comment>
<accession>A0A9K3GP29</accession>
<dbReference type="SUPFAM" id="SSF53474">
    <property type="entry name" value="alpha/beta-Hydrolases"/>
    <property type="match status" value="1"/>
</dbReference>
<sequence length="323" mass="35301">VGCGLSTTFTDIAAEAPSILDISYFSNELDSVLSLVPSPTFHLLGQSWGSVVVQEWYREYRLGQGLSTVSDAASPYLVSMILANPVVDTQLVAEGVREDVIPRLLPPLYADSMIANDATDPLLQTATDFFNDQVFTRYNPPPLEMIQGNMVSNADIYRLLWGVSDLYPSPDCPMYAWSMLEDLHRVDVPVLVYTGEYDEIALSAVEPYEYLPIHRMVVVGGGSHLCHIDSLYQWHAHVSEWLADPYPYSVSYMEMLLLLVGALVVVIGGYFALRAFYFTPADKASEPGRGLTPHGLPTSPHGSVSGSMEGEGEGGMSVALLGP</sequence>
<dbReference type="Gene3D" id="3.40.50.1820">
    <property type="entry name" value="alpha/beta hydrolase"/>
    <property type="match status" value="1"/>
</dbReference>
<feature type="non-terminal residue" evidence="3">
    <location>
        <position position="1"/>
    </location>
</feature>
<keyword evidence="2" id="KW-0472">Membrane</keyword>